<proteinExistence type="predicted"/>
<evidence type="ECO:0000313" key="2">
    <source>
        <dbReference type="Proteomes" id="UP000660262"/>
    </source>
</evidence>
<evidence type="ECO:0008006" key="3">
    <source>
        <dbReference type="Google" id="ProtNLM"/>
    </source>
</evidence>
<dbReference type="Pfam" id="PF01992">
    <property type="entry name" value="vATP-synt_AC39"/>
    <property type="match status" value="1"/>
</dbReference>
<name>A0A830HB09_9CHLO</name>
<keyword evidence="2" id="KW-1185">Reference proteome</keyword>
<dbReference type="Proteomes" id="UP000660262">
    <property type="component" value="Unassembled WGS sequence"/>
</dbReference>
<sequence length="413" mass="44535">MNYNASFGYVDARVRGHWGALLTARDYASLCECRSVEDVKMQLASSASGGGGGQGASSSAAQSGGARGDYARYLSAEPSPLRASRLVELCTQSLVDEWSDMSVNAEGTLATFLDYCTHGYMIDNVILIASSHIQQSRHGGLGGSRMASATLSSTSHSTQAVMAKCHPLGLFEGMTSLVVASNASDLYRTVLVDTPLAPYFRGTIASAEDFDEANLELLRNSLYKAYLESFHNFCVTKLGGATSEVMQALLSFEADRRSIAITMNALGMAEVSRDDRASLYVSGFGALYPQGVAKLAACMDMDAVRSAVESTAPQYISMLASATTGGWGSSEDRRGCGGANVAAHESARQAHAIERSFNAEEGRRCTLAFEQQFHFAVFYAYLKLKEQELRNLLWVCTCIENRTYDRAQEGLIL</sequence>
<gene>
    <name evidence="1" type="ORF">PPROV_000101400</name>
</gene>
<dbReference type="InterPro" id="IPR036079">
    <property type="entry name" value="ATPase_csu/dsu_sf"/>
</dbReference>
<evidence type="ECO:0000313" key="1">
    <source>
        <dbReference type="EMBL" id="GHP02257.1"/>
    </source>
</evidence>
<dbReference type="SUPFAM" id="SSF103486">
    <property type="entry name" value="V-type ATP synthase subunit C"/>
    <property type="match status" value="1"/>
</dbReference>
<dbReference type="OrthoDB" id="10250083at2759"/>
<protein>
    <recommendedName>
        <fullName evidence="3">V-type proton ATPase subunit</fullName>
    </recommendedName>
</protein>
<reference evidence="1" key="1">
    <citation type="submission" date="2020-10" db="EMBL/GenBank/DDBJ databases">
        <title>Unveiling of a novel bifunctional photoreceptor, Dualchrome1, isolated from a cosmopolitan green alga.</title>
        <authorList>
            <person name="Suzuki S."/>
            <person name="Kawachi M."/>
        </authorList>
    </citation>
    <scope>NUCLEOTIDE SEQUENCE</scope>
    <source>
        <strain evidence="1">NIES 2893</strain>
    </source>
</reference>
<dbReference type="EMBL" id="BNJQ01000003">
    <property type="protein sequence ID" value="GHP02257.1"/>
    <property type="molecule type" value="Genomic_DNA"/>
</dbReference>
<dbReference type="InterPro" id="IPR016727">
    <property type="entry name" value="ATPase_V0-cplx_dsu"/>
</dbReference>
<dbReference type="PANTHER" id="PTHR11028">
    <property type="entry name" value="VACUOLAR ATP SYNTHASE SUBUNIT AC39"/>
    <property type="match status" value="1"/>
</dbReference>
<dbReference type="AlphaFoldDB" id="A0A830HB09"/>
<dbReference type="InterPro" id="IPR002843">
    <property type="entry name" value="ATPase_V0-cplx_csu/dsu"/>
</dbReference>
<dbReference type="GO" id="GO:0033179">
    <property type="term" value="C:proton-transporting V-type ATPase, V0 domain"/>
    <property type="evidence" value="ECO:0007669"/>
    <property type="project" value="InterPro"/>
</dbReference>
<comment type="caution">
    <text evidence="1">The sequence shown here is derived from an EMBL/GenBank/DDBJ whole genome shotgun (WGS) entry which is preliminary data.</text>
</comment>
<dbReference type="GO" id="GO:0046961">
    <property type="term" value="F:proton-transporting ATPase activity, rotational mechanism"/>
    <property type="evidence" value="ECO:0007669"/>
    <property type="project" value="InterPro"/>
</dbReference>
<accession>A0A830HB09</accession>
<organism evidence="1 2">
    <name type="scientific">Pycnococcus provasolii</name>
    <dbReference type="NCBI Taxonomy" id="41880"/>
    <lineage>
        <taxon>Eukaryota</taxon>
        <taxon>Viridiplantae</taxon>
        <taxon>Chlorophyta</taxon>
        <taxon>Pseudoscourfieldiophyceae</taxon>
        <taxon>Pseudoscourfieldiales</taxon>
        <taxon>Pycnococcaceae</taxon>
        <taxon>Pycnococcus</taxon>
    </lineage>
</organism>